<evidence type="ECO:0000313" key="2">
    <source>
        <dbReference type="Proteomes" id="UP000235145"/>
    </source>
</evidence>
<comment type="caution">
    <text evidence="1">The sequence shown here is derived from an EMBL/GenBank/DDBJ whole genome shotgun (WGS) entry which is preliminary data.</text>
</comment>
<sequence length="127" mass="14339">MVLIRSNVIENPLFISDLGLFVTFRLGEQTPFHFLNSDKPEIKQGFNSHPGLYGHNLPTFLSLITSFLSIKLTGEIDNCWCLEQMMCHINSDGMKGVIHGRIITSKENGDSKSKEEDTPVEWKISTL</sequence>
<dbReference type="EMBL" id="NBSK02000001">
    <property type="protein sequence ID" value="KAJ0226485.1"/>
    <property type="molecule type" value="Genomic_DNA"/>
</dbReference>
<accession>A0A9R1WPH6</accession>
<proteinExistence type="predicted"/>
<dbReference type="Gramene" id="rna-gnl|WGS:NBSK|LSAT_1X114601_mrna">
    <property type="protein sequence ID" value="cds-PLY75871.1"/>
    <property type="gene ID" value="gene-LSAT_1X114601"/>
</dbReference>
<evidence type="ECO:0000313" key="1">
    <source>
        <dbReference type="EMBL" id="KAJ0226485.1"/>
    </source>
</evidence>
<keyword evidence="2" id="KW-1185">Reference proteome</keyword>
<dbReference type="Proteomes" id="UP000235145">
    <property type="component" value="Unassembled WGS sequence"/>
</dbReference>
<reference evidence="1 2" key="1">
    <citation type="journal article" date="2017" name="Nat. Commun.">
        <title>Genome assembly with in vitro proximity ligation data and whole-genome triplication in lettuce.</title>
        <authorList>
            <person name="Reyes-Chin-Wo S."/>
            <person name="Wang Z."/>
            <person name="Yang X."/>
            <person name="Kozik A."/>
            <person name="Arikit S."/>
            <person name="Song C."/>
            <person name="Xia L."/>
            <person name="Froenicke L."/>
            <person name="Lavelle D.O."/>
            <person name="Truco M.J."/>
            <person name="Xia R."/>
            <person name="Zhu S."/>
            <person name="Xu C."/>
            <person name="Xu H."/>
            <person name="Xu X."/>
            <person name="Cox K."/>
            <person name="Korf I."/>
            <person name="Meyers B.C."/>
            <person name="Michelmore R.W."/>
        </authorList>
    </citation>
    <scope>NUCLEOTIDE SEQUENCE [LARGE SCALE GENOMIC DNA]</scope>
    <source>
        <strain evidence="2">cv. Salinas</strain>
        <tissue evidence="1">Seedlings</tissue>
    </source>
</reference>
<organism evidence="1 2">
    <name type="scientific">Lactuca sativa</name>
    <name type="common">Garden lettuce</name>
    <dbReference type="NCBI Taxonomy" id="4236"/>
    <lineage>
        <taxon>Eukaryota</taxon>
        <taxon>Viridiplantae</taxon>
        <taxon>Streptophyta</taxon>
        <taxon>Embryophyta</taxon>
        <taxon>Tracheophyta</taxon>
        <taxon>Spermatophyta</taxon>
        <taxon>Magnoliopsida</taxon>
        <taxon>eudicotyledons</taxon>
        <taxon>Gunneridae</taxon>
        <taxon>Pentapetalae</taxon>
        <taxon>asterids</taxon>
        <taxon>campanulids</taxon>
        <taxon>Asterales</taxon>
        <taxon>Asteraceae</taxon>
        <taxon>Cichorioideae</taxon>
        <taxon>Cichorieae</taxon>
        <taxon>Lactucinae</taxon>
        <taxon>Lactuca</taxon>
    </lineage>
</organism>
<dbReference type="AlphaFoldDB" id="A0A9R1WPH6"/>
<gene>
    <name evidence="1" type="ORF">LSAT_V11C100045040</name>
</gene>
<protein>
    <submittedName>
        <fullName evidence="1">Uncharacterized protein</fullName>
    </submittedName>
</protein>
<name>A0A9R1WPH6_LACSA</name>